<dbReference type="Pfam" id="PF00872">
    <property type="entry name" value="Transposase_mut"/>
    <property type="match status" value="1"/>
</dbReference>
<keyword evidence="3 6" id="KW-0815">Transposition</keyword>
<evidence type="ECO:0000256" key="4">
    <source>
        <dbReference type="ARBA" id="ARBA00023125"/>
    </source>
</evidence>
<gene>
    <name evidence="8" type="ORF">JY572_18550</name>
</gene>
<comment type="similarity">
    <text evidence="2 6">Belongs to the transposase mutator family.</text>
</comment>
<evidence type="ECO:0000256" key="6">
    <source>
        <dbReference type="RuleBase" id="RU365089"/>
    </source>
</evidence>
<feature type="compositionally biased region" description="Basic and acidic residues" evidence="7">
    <location>
        <begin position="80"/>
        <end position="89"/>
    </location>
</feature>
<keyword evidence="6" id="KW-0814">Transposable element</keyword>
<keyword evidence="5 6" id="KW-0233">DNA recombination</keyword>
<keyword evidence="4 6" id="KW-0238">DNA-binding</keyword>
<name>A0ABX7NHQ5_9BACT</name>
<evidence type="ECO:0000256" key="2">
    <source>
        <dbReference type="ARBA" id="ARBA00010961"/>
    </source>
</evidence>
<evidence type="ECO:0000313" key="8">
    <source>
        <dbReference type="EMBL" id="QSQ17908.1"/>
    </source>
</evidence>
<dbReference type="Proteomes" id="UP000663090">
    <property type="component" value="Chromosome"/>
</dbReference>
<dbReference type="PANTHER" id="PTHR33217:SF7">
    <property type="entry name" value="TRANSPOSASE FOR INSERTION SEQUENCE ELEMENT IS1081"/>
    <property type="match status" value="1"/>
</dbReference>
<proteinExistence type="inferred from homology"/>
<organism evidence="8 9">
    <name type="scientific">Myxococcus landrumensis</name>
    <dbReference type="NCBI Taxonomy" id="2813577"/>
    <lineage>
        <taxon>Bacteria</taxon>
        <taxon>Pseudomonadati</taxon>
        <taxon>Myxococcota</taxon>
        <taxon>Myxococcia</taxon>
        <taxon>Myxococcales</taxon>
        <taxon>Cystobacterineae</taxon>
        <taxon>Myxococcaceae</taxon>
        <taxon>Myxococcus</taxon>
    </lineage>
</organism>
<dbReference type="PANTHER" id="PTHR33217">
    <property type="entry name" value="TRANSPOSASE FOR INSERTION SEQUENCE ELEMENT IS1081"/>
    <property type="match status" value="1"/>
</dbReference>
<evidence type="ECO:0000256" key="5">
    <source>
        <dbReference type="ARBA" id="ARBA00023172"/>
    </source>
</evidence>
<evidence type="ECO:0000256" key="7">
    <source>
        <dbReference type="SAM" id="MobiDB-lite"/>
    </source>
</evidence>
<keyword evidence="9" id="KW-1185">Reference proteome</keyword>
<dbReference type="InterPro" id="IPR001207">
    <property type="entry name" value="Transposase_mutator"/>
</dbReference>
<protein>
    <recommendedName>
        <fullName evidence="6">Mutator family transposase</fullName>
    </recommendedName>
</protein>
<dbReference type="EMBL" id="CP071091">
    <property type="protein sequence ID" value="QSQ17908.1"/>
    <property type="molecule type" value="Genomic_DNA"/>
</dbReference>
<evidence type="ECO:0000256" key="1">
    <source>
        <dbReference type="ARBA" id="ARBA00002190"/>
    </source>
</evidence>
<sequence>MAGRKDQRNGSYLRGLLTSMGHLEVAVPRTRASGAAGAVLGHYKRRSEELDEAITSAYVKGVSMSMSSPTAERSPSTEITEDRVSKGDGRWCASVPERAKRAEALCGREIGDRRESAQGWQVE</sequence>
<feature type="region of interest" description="Disordered" evidence="7">
    <location>
        <begin position="62"/>
        <end position="89"/>
    </location>
</feature>
<reference evidence="8 9" key="1">
    <citation type="submission" date="2021-02" db="EMBL/GenBank/DDBJ databases">
        <title>De Novo genome assembly of isolated myxobacteria.</title>
        <authorList>
            <person name="Stevens D.C."/>
        </authorList>
    </citation>
    <scope>NUCLEOTIDE SEQUENCE [LARGE SCALE GENOMIC DNA]</scope>
    <source>
        <strain evidence="8 9">SCHIC003</strain>
    </source>
</reference>
<feature type="compositionally biased region" description="Polar residues" evidence="7">
    <location>
        <begin position="64"/>
        <end position="78"/>
    </location>
</feature>
<evidence type="ECO:0000313" key="9">
    <source>
        <dbReference type="Proteomes" id="UP000663090"/>
    </source>
</evidence>
<accession>A0ABX7NHQ5</accession>
<evidence type="ECO:0000256" key="3">
    <source>
        <dbReference type="ARBA" id="ARBA00022578"/>
    </source>
</evidence>
<comment type="function">
    <text evidence="1 6">Required for the transposition of the insertion element.</text>
</comment>